<evidence type="ECO:0000256" key="3">
    <source>
        <dbReference type="ARBA" id="ARBA00012438"/>
    </source>
</evidence>
<evidence type="ECO:0000313" key="15">
    <source>
        <dbReference type="Proteomes" id="UP000824164"/>
    </source>
</evidence>
<keyword evidence="9" id="KW-0902">Two-component regulatory system</keyword>
<comment type="catalytic activity">
    <reaction evidence="1">
        <text>ATP + protein L-histidine = ADP + protein N-phospho-L-histidine.</text>
        <dbReference type="EC" id="2.7.13.3"/>
    </reaction>
</comment>
<dbReference type="SMART" id="SM00304">
    <property type="entry name" value="HAMP"/>
    <property type="match status" value="1"/>
</dbReference>
<feature type="transmembrane region" description="Helical" evidence="11">
    <location>
        <begin position="12"/>
        <end position="32"/>
    </location>
</feature>
<dbReference type="GO" id="GO:0005886">
    <property type="term" value="C:plasma membrane"/>
    <property type="evidence" value="ECO:0007669"/>
    <property type="project" value="TreeGrafter"/>
</dbReference>
<keyword evidence="7 14" id="KW-0418">Kinase</keyword>
<dbReference type="PANTHER" id="PTHR45436:SF5">
    <property type="entry name" value="SENSOR HISTIDINE KINASE TRCS"/>
    <property type="match status" value="1"/>
</dbReference>
<evidence type="ECO:0000259" key="13">
    <source>
        <dbReference type="PROSITE" id="PS50885"/>
    </source>
</evidence>
<dbReference type="FunFam" id="3.30.565.10:FF:000006">
    <property type="entry name" value="Sensor histidine kinase WalK"/>
    <property type="match status" value="1"/>
</dbReference>
<dbReference type="PRINTS" id="PR00344">
    <property type="entry name" value="BCTRLSENSOR"/>
</dbReference>
<dbReference type="InterPro" id="IPR003660">
    <property type="entry name" value="HAMP_dom"/>
</dbReference>
<dbReference type="SUPFAM" id="SSF55874">
    <property type="entry name" value="ATPase domain of HSP90 chaperone/DNA topoisomerase II/histidine kinase"/>
    <property type="match status" value="1"/>
</dbReference>
<dbReference type="InterPro" id="IPR004358">
    <property type="entry name" value="Sig_transdc_His_kin-like_C"/>
</dbReference>
<keyword evidence="10 11" id="KW-0472">Membrane</keyword>
<dbReference type="InterPro" id="IPR036097">
    <property type="entry name" value="HisK_dim/P_sf"/>
</dbReference>
<dbReference type="SUPFAM" id="SSF158472">
    <property type="entry name" value="HAMP domain-like"/>
    <property type="match status" value="1"/>
</dbReference>
<evidence type="ECO:0000259" key="12">
    <source>
        <dbReference type="PROSITE" id="PS50109"/>
    </source>
</evidence>
<dbReference type="Pfam" id="PF00512">
    <property type="entry name" value="HisKA"/>
    <property type="match status" value="1"/>
</dbReference>
<keyword evidence="8 11" id="KW-1133">Transmembrane helix</keyword>
<dbReference type="EMBL" id="DVLT01000019">
    <property type="protein sequence ID" value="HIU02183.1"/>
    <property type="molecule type" value="Genomic_DNA"/>
</dbReference>
<keyword evidence="4" id="KW-0597">Phosphoprotein</keyword>
<proteinExistence type="predicted"/>
<evidence type="ECO:0000256" key="11">
    <source>
        <dbReference type="SAM" id="Phobius"/>
    </source>
</evidence>
<dbReference type="InterPro" id="IPR005467">
    <property type="entry name" value="His_kinase_dom"/>
</dbReference>
<dbReference type="PROSITE" id="PS50109">
    <property type="entry name" value="HIS_KIN"/>
    <property type="match status" value="1"/>
</dbReference>
<name>A0A9D1HFC6_9FIRM</name>
<reference evidence="14" key="1">
    <citation type="submission" date="2020-10" db="EMBL/GenBank/DDBJ databases">
        <authorList>
            <person name="Gilroy R."/>
        </authorList>
    </citation>
    <scope>NUCLEOTIDE SEQUENCE</scope>
    <source>
        <strain evidence="14">CHK187-14744</strain>
    </source>
</reference>
<feature type="domain" description="Histidine kinase" evidence="12">
    <location>
        <begin position="236"/>
        <end position="451"/>
    </location>
</feature>
<dbReference type="Pfam" id="PF02518">
    <property type="entry name" value="HATPase_c"/>
    <property type="match status" value="1"/>
</dbReference>
<dbReference type="SMART" id="SM00388">
    <property type="entry name" value="HisKA"/>
    <property type="match status" value="1"/>
</dbReference>
<dbReference type="PROSITE" id="PS50885">
    <property type="entry name" value="HAMP"/>
    <property type="match status" value="1"/>
</dbReference>
<dbReference type="InterPro" id="IPR003594">
    <property type="entry name" value="HATPase_dom"/>
</dbReference>
<dbReference type="Gene3D" id="6.10.340.10">
    <property type="match status" value="1"/>
</dbReference>
<evidence type="ECO:0000256" key="4">
    <source>
        <dbReference type="ARBA" id="ARBA00022553"/>
    </source>
</evidence>
<evidence type="ECO:0000256" key="6">
    <source>
        <dbReference type="ARBA" id="ARBA00022692"/>
    </source>
</evidence>
<keyword evidence="6 11" id="KW-0812">Transmembrane</keyword>
<dbReference type="EC" id="2.7.13.3" evidence="3"/>
<gene>
    <name evidence="14" type="ORF">IAB63_02885</name>
</gene>
<accession>A0A9D1HFC6</accession>
<dbReference type="InterPro" id="IPR050428">
    <property type="entry name" value="TCS_sensor_his_kinase"/>
</dbReference>
<dbReference type="SMART" id="SM00387">
    <property type="entry name" value="HATPase_c"/>
    <property type="match status" value="1"/>
</dbReference>
<dbReference type="SUPFAM" id="SSF47384">
    <property type="entry name" value="Homodimeric domain of signal transducing histidine kinase"/>
    <property type="match status" value="1"/>
</dbReference>
<dbReference type="Pfam" id="PF00672">
    <property type="entry name" value="HAMP"/>
    <property type="match status" value="1"/>
</dbReference>
<dbReference type="PANTHER" id="PTHR45436">
    <property type="entry name" value="SENSOR HISTIDINE KINASE YKOH"/>
    <property type="match status" value="1"/>
</dbReference>
<dbReference type="AlphaFoldDB" id="A0A9D1HFC6"/>
<feature type="transmembrane region" description="Helical" evidence="11">
    <location>
        <begin position="153"/>
        <end position="172"/>
    </location>
</feature>
<dbReference type="InterPro" id="IPR003661">
    <property type="entry name" value="HisK_dim/P_dom"/>
</dbReference>
<dbReference type="CDD" id="cd00082">
    <property type="entry name" value="HisKA"/>
    <property type="match status" value="1"/>
</dbReference>
<comment type="subcellular location">
    <subcellularLocation>
        <location evidence="2">Membrane</location>
    </subcellularLocation>
</comment>
<dbReference type="Gene3D" id="3.30.565.10">
    <property type="entry name" value="Histidine kinase-like ATPase, C-terminal domain"/>
    <property type="match status" value="1"/>
</dbReference>
<organism evidence="14 15">
    <name type="scientific">Candidatus Onthocola gallistercoris</name>
    <dbReference type="NCBI Taxonomy" id="2840876"/>
    <lineage>
        <taxon>Bacteria</taxon>
        <taxon>Bacillati</taxon>
        <taxon>Bacillota</taxon>
        <taxon>Bacilli</taxon>
        <taxon>Candidatus Onthocola</taxon>
    </lineage>
</organism>
<evidence type="ECO:0000256" key="9">
    <source>
        <dbReference type="ARBA" id="ARBA00023012"/>
    </source>
</evidence>
<comment type="caution">
    <text evidence="14">The sequence shown here is derived from an EMBL/GenBank/DDBJ whole genome shotgun (WGS) entry which is preliminary data.</text>
</comment>
<feature type="domain" description="HAMP" evidence="13">
    <location>
        <begin position="174"/>
        <end position="228"/>
    </location>
</feature>
<evidence type="ECO:0000256" key="2">
    <source>
        <dbReference type="ARBA" id="ARBA00004370"/>
    </source>
</evidence>
<evidence type="ECO:0000256" key="7">
    <source>
        <dbReference type="ARBA" id="ARBA00022777"/>
    </source>
</evidence>
<evidence type="ECO:0000313" key="14">
    <source>
        <dbReference type="EMBL" id="HIU02183.1"/>
    </source>
</evidence>
<dbReference type="Proteomes" id="UP000824164">
    <property type="component" value="Unassembled WGS sequence"/>
</dbReference>
<dbReference type="CDD" id="cd06225">
    <property type="entry name" value="HAMP"/>
    <property type="match status" value="1"/>
</dbReference>
<evidence type="ECO:0000256" key="10">
    <source>
        <dbReference type="ARBA" id="ARBA00023136"/>
    </source>
</evidence>
<protein>
    <recommendedName>
        <fullName evidence="3">histidine kinase</fullName>
        <ecNumber evidence="3">2.7.13.3</ecNumber>
    </recommendedName>
</protein>
<dbReference type="Gene3D" id="1.10.287.130">
    <property type="match status" value="1"/>
</dbReference>
<evidence type="ECO:0000256" key="8">
    <source>
        <dbReference type="ARBA" id="ARBA00022989"/>
    </source>
</evidence>
<evidence type="ECO:0000256" key="5">
    <source>
        <dbReference type="ARBA" id="ARBA00022679"/>
    </source>
</evidence>
<dbReference type="InterPro" id="IPR036890">
    <property type="entry name" value="HATPase_C_sf"/>
</dbReference>
<evidence type="ECO:0000256" key="1">
    <source>
        <dbReference type="ARBA" id="ARBA00000085"/>
    </source>
</evidence>
<keyword evidence="5" id="KW-0808">Transferase</keyword>
<sequence length="451" mass="51367">MKKISLKMKLTLLYTLLMSGVVIIILILLFSLSSRQILSSVQSRLRNRVYSASDDIEYDSGRLDFDSDLDDTEWGIYLSVYQEDGTYLYGRTPTGFSNTMAFSDNALRTFRQGNTTYYVLDLYTYVKDYGNVYIRGVASGTDAEEDMIIIRNAALILMPLMVLLTAALSYFMTRYTLRPVSRITETVRQICREKDLSKRVHLGEGKDEIYQLARTFDDMLDQVETGMKREKQFTSDVSHELRTPVSAMMLQCEELLDDPDLDEKTRSGITFLDQKVRYLARMISQLLMLSRADQGRQKVQMESVDFSEMTDMVVQEAQDMAQERQIRIQADIRPGIHITGDETLLIRMWMNLLENAVRYGKDGGHVHVGLSEKDGFVIGTVEDDGIGIAPEDLPRIWERFYQADTSRSRSDSSGLGLSMVRWIINAHHGTIQAESAPGKGSRFTFKLPVGK</sequence>
<reference evidence="14" key="2">
    <citation type="journal article" date="2021" name="PeerJ">
        <title>Extensive microbial diversity within the chicken gut microbiome revealed by metagenomics and culture.</title>
        <authorList>
            <person name="Gilroy R."/>
            <person name="Ravi A."/>
            <person name="Getino M."/>
            <person name="Pursley I."/>
            <person name="Horton D.L."/>
            <person name="Alikhan N.F."/>
            <person name="Baker D."/>
            <person name="Gharbi K."/>
            <person name="Hall N."/>
            <person name="Watson M."/>
            <person name="Adriaenssens E.M."/>
            <person name="Foster-Nyarko E."/>
            <person name="Jarju S."/>
            <person name="Secka A."/>
            <person name="Antonio M."/>
            <person name="Oren A."/>
            <person name="Chaudhuri R.R."/>
            <person name="La Ragione R."/>
            <person name="Hildebrand F."/>
            <person name="Pallen M.J."/>
        </authorList>
    </citation>
    <scope>NUCLEOTIDE SEQUENCE</scope>
    <source>
        <strain evidence="14">CHK187-14744</strain>
    </source>
</reference>
<dbReference type="GO" id="GO:0000155">
    <property type="term" value="F:phosphorelay sensor kinase activity"/>
    <property type="evidence" value="ECO:0007669"/>
    <property type="project" value="InterPro"/>
</dbReference>
<dbReference type="CDD" id="cd00075">
    <property type="entry name" value="HATPase"/>
    <property type="match status" value="1"/>
</dbReference>